<dbReference type="Pfam" id="PF00172">
    <property type="entry name" value="Zn_clus"/>
    <property type="match status" value="1"/>
</dbReference>
<dbReference type="PANTHER" id="PTHR31001">
    <property type="entry name" value="UNCHARACTERIZED TRANSCRIPTIONAL REGULATORY PROTEIN"/>
    <property type="match status" value="1"/>
</dbReference>
<dbReference type="Gene3D" id="4.10.240.10">
    <property type="entry name" value="Zn(2)-C6 fungal-type DNA-binding domain"/>
    <property type="match status" value="1"/>
</dbReference>
<protein>
    <submittedName>
        <fullName evidence="6">Putative transcriptional regulatory protein</fullName>
    </submittedName>
</protein>
<evidence type="ECO:0000313" key="6">
    <source>
        <dbReference type="EMBL" id="TKW56242.1"/>
    </source>
</evidence>
<dbReference type="SUPFAM" id="SSF57701">
    <property type="entry name" value="Zn2/Cys6 DNA-binding domain"/>
    <property type="match status" value="1"/>
</dbReference>
<gene>
    <name evidence="6" type="primary">SPAC139.03</name>
    <name evidence="6" type="ORF">CTA1_3729</name>
</gene>
<dbReference type="SMART" id="SM00906">
    <property type="entry name" value="Fungal_trans"/>
    <property type="match status" value="1"/>
</dbReference>
<organism evidence="6 7">
    <name type="scientific">Colletotrichum tanaceti</name>
    <dbReference type="NCBI Taxonomy" id="1306861"/>
    <lineage>
        <taxon>Eukaryota</taxon>
        <taxon>Fungi</taxon>
        <taxon>Dikarya</taxon>
        <taxon>Ascomycota</taxon>
        <taxon>Pezizomycotina</taxon>
        <taxon>Sordariomycetes</taxon>
        <taxon>Hypocreomycetidae</taxon>
        <taxon>Glomerellales</taxon>
        <taxon>Glomerellaceae</taxon>
        <taxon>Colletotrichum</taxon>
        <taxon>Colletotrichum destructivum species complex</taxon>
    </lineage>
</organism>
<dbReference type="GO" id="GO:0005634">
    <property type="term" value="C:nucleus"/>
    <property type="evidence" value="ECO:0007669"/>
    <property type="project" value="UniProtKB-SubCell"/>
</dbReference>
<keyword evidence="7" id="KW-1185">Reference proteome</keyword>
<keyword evidence="2" id="KW-0479">Metal-binding</keyword>
<dbReference type="PROSITE" id="PS00463">
    <property type="entry name" value="ZN2_CY6_FUNGAL_1"/>
    <property type="match status" value="1"/>
</dbReference>
<dbReference type="InterPro" id="IPR036864">
    <property type="entry name" value="Zn2-C6_fun-type_DNA-bd_sf"/>
</dbReference>
<dbReference type="InterPro" id="IPR007219">
    <property type="entry name" value="XnlR_reg_dom"/>
</dbReference>
<dbReference type="STRING" id="1306861.A0A4U6XKV7"/>
<dbReference type="CDD" id="cd00067">
    <property type="entry name" value="GAL4"/>
    <property type="match status" value="1"/>
</dbReference>
<dbReference type="SMART" id="SM00066">
    <property type="entry name" value="GAL4"/>
    <property type="match status" value="1"/>
</dbReference>
<dbReference type="PROSITE" id="PS50048">
    <property type="entry name" value="ZN2_CY6_FUNGAL_2"/>
    <property type="match status" value="1"/>
</dbReference>
<comment type="subcellular location">
    <subcellularLocation>
        <location evidence="1">Nucleus</location>
    </subcellularLocation>
</comment>
<dbReference type="Proteomes" id="UP000310108">
    <property type="component" value="Unassembled WGS sequence"/>
</dbReference>
<dbReference type="Pfam" id="PF04082">
    <property type="entry name" value="Fungal_trans"/>
    <property type="match status" value="1"/>
</dbReference>
<dbReference type="GO" id="GO:0000981">
    <property type="term" value="F:DNA-binding transcription factor activity, RNA polymerase II-specific"/>
    <property type="evidence" value="ECO:0007669"/>
    <property type="project" value="InterPro"/>
</dbReference>
<feature type="region of interest" description="Disordered" evidence="4">
    <location>
        <begin position="94"/>
        <end position="132"/>
    </location>
</feature>
<sequence>MTSPQSTAPPRQPKHACSLCARRKVKCDKAAPCSNCVKSSAQCLYEVKGPVQPRPRKRAADEELLARLRAYEELMRKNGVDFATCAHTWITTGPQGQVKQRDSPGPVSASTAAGDGGLRIQTEDDSPAESETERCLWATLPPELKYPPLTFQTLGRKEDAALHPTTPMHLLFSAANQPELSQLHPEPRQIYRLWQIFVEAVNPLLKIVHVPTLQQRVLDASWNPSGAPKPLAALLFAIYTLAVASTSAEDCLAVFGESRAALSTRYRDAAFRGLAEAEFLTTRDLEVLQAFVLFLFSDPDSELTSTLTGAAIRMGQKLGLHRAKPDPKMSVFDGEMRVRLWWQLHGLDARVRAAGKRTAPSESEFGDVRLPLNVNDADLHPDMTELPVEHAGPTEMVCVLMKLEVFHWARTSAAAVRIYDLLGHGPEKGIRERRASTEVGDGAMDELEARYHDKFLRHLDKNIPLHALTHALTRLAIARMRCKVLKRRRVGGGGVGGGGGCGGELLVARAENEALFRSIVTWLESRDAAMRSAFSPHLIAHMTTRYTVDAYVYMISDLRRRRRLRCSGEQQRVALAWELVEKLYEEHPELTTTTTTTEDGRNPFFAALGDMTLDAWEARRKESELVDTQETRVSGAWPRFIHLLWDQRRKKGTQGSQQQQQQQQQQLAVPDFQSLGTMGLTDDGDLDWEYWNDFLRL</sequence>
<evidence type="ECO:0000259" key="5">
    <source>
        <dbReference type="PROSITE" id="PS50048"/>
    </source>
</evidence>
<evidence type="ECO:0000256" key="3">
    <source>
        <dbReference type="ARBA" id="ARBA00023242"/>
    </source>
</evidence>
<proteinExistence type="predicted"/>
<dbReference type="GO" id="GO:0008270">
    <property type="term" value="F:zinc ion binding"/>
    <property type="evidence" value="ECO:0007669"/>
    <property type="project" value="InterPro"/>
</dbReference>
<dbReference type="InterPro" id="IPR001138">
    <property type="entry name" value="Zn2Cys6_DnaBD"/>
</dbReference>
<evidence type="ECO:0000256" key="4">
    <source>
        <dbReference type="SAM" id="MobiDB-lite"/>
    </source>
</evidence>
<feature type="domain" description="Zn(2)-C6 fungal-type" evidence="5">
    <location>
        <begin position="16"/>
        <end position="45"/>
    </location>
</feature>
<comment type="caution">
    <text evidence="6">The sequence shown here is derived from an EMBL/GenBank/DDBJ whole genome shotgun (WGS) entry which is preliminary data.</text>
</comment>
<evidence type="ECO:0000256" key="1">
    <source>
        <dbReference type="ARBA" id="ARBA00004123"/>
    </source>
</evidence>
<dbReference type="InterPro" id="IPR050613">
    <property type="entry name" value="Sec_Metabolite_Reg"/>
</dbReference>
<evidence type="ECO:0000313" key="7">
    <source>
        <dbReference type="Proteomes" id="UP000310108"/>
    </source>
</evidence>
<dbReference type="EMBL" id="PJEX01000074">
    <property type="protein sequence ID" value="TKW56242.1"/>
    <property type="molecule type" value="Genomic_DNA"/>
</dbReference>
<name>A0A4U6XKV7_9PEZI</name>
<reference evidence="6 7" key="1">
    <citation type="journal article" date="2019" name="PLoS ONE">
        <title>Comparative genome analysis indicates high evolutionary potential of pathogenicity genes in Colletotrichum tanaceti.</title>
        <authorList>
            <person name="Lelwala R.V."/>
            <person name="Korhonen P.K."/>
            <person name="Young N.D."/>
            <person name="Scott J.B."/>
            <person name="Ades P.A."/>
            <person name="Gasser R.B."/>
            <person name="Taylor P.W.J."/>
        </authorList>
    </citation>
    <scope>NUCLEOTIDE SEQUENCE [LARGE SCALE GENOMIC DNA]</scope>
    <source>
        <strain evidence="6">BRIP57314</strain>
    </source>
</reference>
<evidence type="ECO:0000256" key="2">
    <source>
        <dbReference type="ARBA" id="ARBA00022723"/>
    </source>
</evidence>
<dbReference type="AlphaFoldDB" id="A0A4U6XKV7"/>
<dbReference type="GO" id="GO:0003677">
    <property type="term" value="F:DNA binding"/>
    <property type="evidence" value="ECO:0007669"/>
    <property type="project" value="InterPro"/>
</dbReference>
<dbReference type="PANTHER" id="PTHR31001:SF85">
    <property type="entry name" value="ZN(II)2CYS6 TRANSCRIPTION FACTOR (EUROFUNG)"/>
    <property type="match status" value="1"/>
</dbReference>
<accession>A0A4U6XKV7</accession>
<keyword evidence="3" id="KW-0539">Nucleus</keyword>
<dbReference type="GO" id="GO:0006351">
    <property type="term" value="P:DNA-templated transcription"/>
    <property type="evidence" value="ECO:0007669"/>
    <property type="project" value="InterPro"/>
</dbReference>
<dbReference type="CDD" id="cd12148">
    <property type="entry name" value="fungal_TF_MHR"/>
    <property type="match status" value="1"/>
</dbReference>